<evidence type="ECO:0000313" key="2">
    <source>
        <dbReference type="EMBL" id="QDV88910.1"/>
    </source>
</evidence>
<evidence type="ECO:0000313" key="3">
    <source>
        <dbReference type="Proteomes" id="UP000318081"/>
    </source>
</evidence>
<gene>
    <name evidence="2" type="ORF">TBK1r_79450</name>
</gene>
<dbReference type="InterPro" id="IPR011971">
    <property type="entry name" value="CHP02284"/>
</dbReference>
<dbReference type="EMBL" id="CP036432">
    <property type="protein sequence ID" value="QDV88910.1"/>
    <property type="molecule type" value="Genomic_DNA"/>
</dbReference>
<name>A0ABX5Y501_9BACT</name>
<dbReference type="Pfam" id="PF09537">
    <property type="entry name" value="DUF2383"/>
    <property type="match status" value="1"/>
</dbReference>
<dbReference type="InterPro" id="IPR009078">
    <property type="entry name" value="Ferritin-like_SF"/>
</dbReference>
<protein>
    <recommendedName>
        <fullName evidence="1">DUF2383 domain-containing protein</fullName>
    </recommendedName>
</protein>
<sequence length="190" mass="21364">MPQPHETEPLGDRHVRCNRFACRAMIRHADSNHVEENAMNLETKTNLSDITIAKLQKLIQANLDSYAGFHEAADKLKHAELAALFRSIGNERAAMARELQQYVEFSGEKPRDDGSVAAKIHRLWMDIRAELNDGDPQVILNEAERGEDHIKEAYEAVLKETAGGAMNDVLIVQFAKIKAGHDKIRDLRDA</sequence>
<dbReference type="Gene3D" id="1.20.1260.10">
    <property type="match status" value="1"/>
</dbReference>
<keyword evidence="3" id="KW-1185">Reference proteome</keyword>
<dbReference type="Proteomes" id="UP000318081">
    <property type="component" value="Chromosome"/>
</dbReference>
<organism evidence="2 3">
    <name type="scientific">Stieleria magnilauensis</name>
    <dbReference type="NCBI Taxonomy" id="2527963"/>
    <lineage>
        <taxon>Bacteria</taxon>
        <taxon>Pseudomonadati</taxon>
        <taxon>Planctomycetota</taxon>
        <taxon>Planctomycetia</taxon>
        <taxon>Pirellulales</taxon>
        <taxon>Pirellulaceae</taxon>
        <taxon>Stieleria</taxon>
    </lineage>
</organism>
<dbReference type="SUPFAM" id="SSF47240">
    <property type="entry name" value="Ferritin-like"/>
    <property type="match status" value="1"/>
</dbReference>
<dbReference type="NCBIfam" id="TIGR02284">
    <property type="entry name" value="PA2169 family four-helix-bundle protein"/>
    <property type="match status" value="1"/>
</dbReference>
<accession>A0ABX5Y501</accession>
<dbReference type="InterPro" id="IPR019052">
    <property type="entry name" value="DUF2383"/>
</dbReference>
<proteinExistence type="predicted"/>
<dbReference type="InterPro" id="IPR012347">
    <property type="entry name" value="Ferritin-like"/>
</dbReference>
<evidence type="ECO:0000259" key="1">
    <source>
        <dbReference type="Pfam" id="PF09537"/>
    </source>
</evidence>
<reference evidence="2 3" key="1">
    <citation type="submission" date="2019-02" db="EMBL/GenBank/DDBJ databases">
        <title>Deep-cultivation of Planctomycetes and their phenomic and genomic characterization uncovers novel biology.</title>
        <authorList>
            <person name="Wiegand S."/>
            <person name="Jogler M."/>
            <person name="Boedeker C."/>
            <person name="Pinto D."/>
            <person name="Vollmers J."/>
            <person name="Rivas-Marin E."/>
            <person name="Kohn T."/>
            <person name="Peeters S.H."/>
            <person name="Heuer A."/>
            <person name="Rast P."/>
            <person name="Oberbeckmann S."/>
            <person name="Bunk B."/>
            <person name="Jeske O."/>
            <person name="Meyerdierks A."/>
            <person name="Storesund J.E."/>
            <person name="Kallscheuer N."/>
            <person name="Luecker S."/>
            <person name="Lage O.M."/>
            <person name="Pohl T."/>
            <person name="Merkel B.J."/>
            <person name="Hornburger P."/>
            <person name="Mueller R.-W."/>
            <person name="Bruemmer F."/>
            <person name="Labrenz M."/>
            <person name="Spormann A.M."/>
            <person name="Op den Camp H."/>
            <person name="Overmann J."/>
            <person name="Amann R."/>
            <person name="Jetten M.S.M."/>
            <person name="Mascher T."/>
            <person name="Medema M.H."/>
            <person name="Devos D.P."/>
            <person name="Kaster A.-K."/>
            <person name="Ovreas L."/>
            <person name="Rohde M."/>
            <person name="Galperin M.Y."/>
            <person name="Jogler C."/>
        </authorList>
    </citation>
    <scope>NUCLEOTIDE SEQUENCE [LARGE SCALE GENOMIC DNA]</scope>
    <source>
        <strain evidence="2 3">TBK1r</strain>
    </source>
</reference>
<feature type="domain" description="DUF2383" evidence="1">
    <location>
        <begin position="51"/>
        <end position="160"/>
    </location>
</feature>